<dbReference type="AlphaFoldDB" id="A0A1E7F7F1"/>
<evidence type="ECO:0000313" key="5">
    <source>
        <dbReference type="Proteomes" id="UP000095751"/>
    </source>
</evidence>
<evidence type="ECO:0000259" key="3">
    <source>
        <dbReference type="Pfam" id="PF18186"/>
    </source>
</evidence>
<reference evidence="4 5" key="1">
    <citation type="submission" date="2016-09" db="EMBL/GenBank/DDBJ databases">
        <title>Extensive genetic diversity and differential bi-allelic expression allows diatom success in the polar Southern Ocean.</title>
        <authorList>
            <consortium name="DOE Joint Genome Institute"/>
            <person name="Mock T."/>
            <person name="Otillar R.P."/>
            <person name="Strauss J."/>
            <person name="Dupont C."/>
            <person name="Frickenhaus S."/>
            <person name="Maumus F."/>
            <person name="Mcmullan M."/>
            <person name="Sanges R."/>
            <person name="Schmutz J."/>
            <person name="Toseland A."/>
            <person name="Valas R."/>
            <person name="Veluchamy A."/>
            <person name="Ward B.J."/>
            <person name="Allen A."/>
            <person name="Barry K."/>
            <person name="Falciatore A."/>
            <person name="Ferrante M."/>
            <person name="Fortunato A.E."/>
            <person name="Gloeckner G."/>
            <person name="Gruber A."/>
            <person name="Hipkin R."/>
            <person name="Janech M."/>
            <person name="Kroth P."/>
            <person name="Leese F."/>
            <person name="Lindquist E."/>
            <person name="Lyon B.R."/>
            <person name="Martin J."/>
            <person name="Mayer C."/>
            <person name="Parker M."/>
            <person name="Quesneville H."/>
            <person name="Raymond J."/>
            <person name="Uhlig C."/>
            <person name="Valentin K.U."/>
            <person name="Worden A.Z."/>
            <person name="Armbrust E.V."/>
            <person name="Bowler C."/>
            <person name="Green B."/>
            <person name="Moulton V."/>
            <person name="Van Oosterhout C."/>
            <person name="Grigoriev I."/>
        </authorList>
    </citation>
    <scope>NUCLEOTIDE SEQUENCE [LARGE SCALE GENOMIC DNA]</scope>
    <source>
        <strain evidence="4 5">CCMP1102</strain>
    </source>
</reference>
<gene>
    <name evidence="4" type="ORF">FRACYDRAFT_242470</name>
</gene>
<feature type="transmembrane region" description="Helical" evidence="2">
    <location>
        <begin position="196"/>
        <end position="215"/>
    </location>
</feature>
<feature type="transmembrane region" description="Helical" evidence="2">
    <location>
        <begin position="158"/>
        <end position="176"/>
    </location>
</feature>
<feature type="compositionally biased region" description="Basic and acidic residues" evidence="1">
    <location>
        <begin position="88"/>
        <end position="99"/>
    </location>
</feature>
<protein>
    <recommendedName>
        <fullName evidence="3">SMODS and SLOG-associating 2TM effector domain-containing protein</fullName>
    </recommendedName>
</protein>
<feature type="compositionally biased region" description="Polar residues" evidence="1">
    <location>
        <begin position="19"/>
        <end position="48"/>
    </location>
</feature>
<feature type="region of interest" description="Disordered" evidence="1">
    <location>
        <begin position="1"/>
        <end position="99"/>
    </location>
</feature>
<keyword evidence="5" id="KW-1185">Reference proteome</keyword>
<dbReference type="Pfam" id="PF18186">
    <property type="entry name" value="SLATT_4"/>
    <property type="match status" value="1"/>
</dbReference>
<dbReference type="InterPro" id="IPR040811">
    <property type="entry name" value="SLATT_4"/>
</dbReference>
<dbReference type="OrthoDB" id="10525814at2759"/>
<dbReference type="KEGG" id="fcy:FRACYDRAFT_242470"/>
<evidence type="ECO:0000256" key="2">
    <source>
        <dbReference type="SAM" id="Phobius"/>
    </source>
</evidence>
<dbReference type="Proteomes" id="UP000095751">
    <property type="component" value="Unassembled WGS sequence"/>
</dbReference>
<sequence length="306" mass="34665">MESSMGSSSRRQGIFMKPSYNNRNLINDDPSMSSLSCLPDMDSSNLNTIDEENPEEEQEVKSFLHRHDSHHDSDGDNDDDDDSNSSVDELKYRMQSKPENDEIYVRTAAKSNKYRESMISVDTLPGGTRKPLKNWHRELVIKQSCRSLMAEDLMTKNMYYNTLSVGITAVTFSAILTSLEPSTGGGAIDIATGSNALAFFVGVLAASNTILQAIMKTMNYARRGEQHLVAFKNFTKIRLKMENLIDDSKNYSHHEEINEKYLNLWIEKYEKLLDDEPIIPHDVLEEITDREDNAGLRWTCSGSSET</sequence>
<dbReference type="EMBL" id="KV784361">
    <property type="protein sequence ID" value="OEU14118.1"/>
    <property type="molecule type" value="Genomic_DNA"/>
</dbReference>
<keyword evidence="2" id="KW-1133">Transmembrane helix</keyword>
<feature type="compositionally biased region" description="Basic and acidic residues" evidence="1">
    <location>
        <begin position="59"/>
        <end position="74"/>
    </location>
</feature>
<evidence type="ECO:0000256" key="1">
    <source>
        <dbReference type="SAM" id="MobiDB-lite"/>
    </source>
</evidence>
<proteinExistence type="predicted"/>
<accession>A0A1E7F7F1</accession>
<name>A0A1E7F7F1_9STRA</name>
<feature type="compositionally biased region" description="Polar residues" evidence="1">
    <location>
        <begin position="1"/>
        <end position="11"/>
    </location>
</feature>
<feature type="domain" description="SMODS and SLOG-associating 2TM effector" evidence="3">
    <location>
        <begin position="139"/>
        <end position="258"/>
    </location>
</feature>
<organism evidence="4 5">
    <name type="scientific">Fragilariopsis cylindrus CCMP1102</name>
    <dbReference type="NCBI Taxonomy" id="635003"/>
    <lineage>
        <taxon>Eukaryota</taxon>
        <taxon>Sar</taxon>
        <taxon>Stramenopiles</taxon>
        <taxon>Ochrophyta</taxon>
        <taxon>Bacillariophyta</taxon>
        <taxon>Bacillariophyceae</taxon>
        <taxon>Bacillariophycidae</taxon>
        <taxon>Bacillariales</taxon>
        <taxon>Bacillariaceae</taxon>
        <taxon>Fragilariopsis</taxon>
    </lineage>
</organism>
<evidence type="ECO:0000313" key="4">
    <source>
        <dbReference type="EMBL" id="OEU14118.1"/>
    </source>
</evidence>
<keyword evidence="2" id="KW-0812">Transmembrane</keyword>
<feature type="compositionally biased region" description="Acidic residues" evidence="1">
    <location>
        <begin position="49"/>
        <end position="58"/>
    </location>
</feature>
<keyword evidence="2" id="KW-0472">Membrane</keyword>
<dbReference type="InParanoid" id="A0A1E7F7F1"/>